<feature type="domain" description="Ig-like" evidence="7">
    <location>
        <begin position="294"/>
        <end position="371"/>
    </location>
</feature>
<dbReference type="GO" id="GO:0005886">
    <property type="term" value="C:plasma membrane"/>
    <property type="evidence" value="ECO:0007669"/>
    <property type="project" value="TreeGrafter"/>
</dbReference>
<dbReference type="CDD" id="cd05740">
    <property type="entry name" value="IgI_hCEACAM_2_4_6_like"/>
    <property type="match status" value="1"/>
</dbReference>
<name>A0A8C0XAE1_CASCN</name>
<dbReference type="Ensembl" id="ENSCCNT00000026256.1">
    <property type="protein sequence ID" value="ENSCCNP00000020313.1"/>
    <property type="gene ID" value="ENSCCNG00000020118.1"/>
</dbReference>
<dbReference type="AlphaFoldDB" id="A0A8C0XAE1"/>
<dbReference type="PANTHER" id="PTHR44427:SF1">
    <property type="entry name" value="CARCINOEMBRYONIC ANTIGEN-RELATED CELL ADHESION MOLECULE 1"/>
    <property type="match status" value="1"/>
</dbReference>
<dbReference type="GO" id="GO:0009986">
    <property type="term" value="C:cell surface"/>
    <property type="evidence" value="ECO:0007669"/>
    <property type="project" value="TreeGrafter"/>
</dbReference>
<keyword evidence="5" id="KW-0812">Transmembrane</keyword>
<dbReference type="InterPro" id="IPR013783">
    <property type="entry name" value="Ig-like_fold"/>
</dbReference>
<dbReference type="GO" id="GO:0002682">
    <property type="term" value="P:regulation of immune system process"/>
    <property type="evidence" value="ECO:0007669"/>
    <property type="project" value="TreeGrafter"/>
</dbReference>
<keyword evidence="2" id="KW-0325">Glycoprotein</keyword>
<keyword evidence="5" id="KW-0472">Membrane</keyword>
<evidence type="ECO:0000256" key="5">
    <source>
        <dbReference type="SAM" id="Phobius"/>
    </source>
</evidence>
<sequence length="417" mass="45950">MEPPLATPHRVHIPWQGLLLTVSLLTFWNLPTTAQVTIESVPADAAEGSDVLLRVHNSPENLRAYYWYKGKRAVESQLIALYVIATQHTRPGSVYSGREKIYPDASLLFQNVTKKDTGFYTLRTLTMDLHEELASVQLHVYVCQTCTVTTSPLYCVPGWGLSIECRTHTRLALIEKKDFAAITVISVITGHLLFVLYTAELDKPFITSNNSSPMEGKDSVALTCEPETPDTTYLWWINGRRAPDSDRLELSKDNRTLTLLRVTRNDTGNYECGTWNPVSANQSDPVTLNVLYGPDSPITSPPVSHFHPGDNVSLSCHAASNPPAQYSWLFNKRPQSFTQELFIPSVTANNSGSYTCLVHNSATGLSRTTVKNILVLAGKASGLSVRTIAAIVTGAVLGVVLVVAVTCFLLLRRTGRY</sequence>
<dbReference type="SMART" id="SM00409">
    <property type="entry name" value="IG"/>
    <property type="match status" value="3"/>
</dbReference>
<comment type="similarity">
    <text evidence="4">Belongs to the immunoglobulin superfamily. CEA family.</text>
</comment>
<dbReference type="Gene3D" id="2.60.40.10">
    <property type="entry name" value="Immunoglobulins"/>
    <property type="match status" value="3"/>
</dbReference>
<dbReference type="FunFam" id="2.60.40.10:FF:000244">
    <property type="entry name" value="carcinoembryonic antigen-related cell adhesion molecule 16"/>
    <property type="match status" value="1"/>
</dbReference>
<proteinExistence type="inferred from homology"/>
<feature type="domain" description="Ig-like" evidence="7">
    <location>
        <begin position="204"/>
        <end position="289"/>
    </location>
</feature>
<feature type="chain" id="PRO_5034328294" description="Ig-like domain-containing protein" evidence="6">
    <location>
        <begin position="35"/>
        <end position="417"/>
    </location>
</feature>
<dbReference type="CDD" id="cd05774">
    <property type="entry name" value="IgV_CEACAM_D1"/>
    <property type="match status" value="1"/>
</dbReference>
<dbReference type="InterPro" id="IPR007110">
    <property type="entry name" value="Ig-like_dom"/>
</dbReference>
<feature type="transmembrane region" description="Helical" evidence="5">
    <location>
        <begin position="388"/>
        <end position="411"/>
    </location>
</feature>
<dbReference type="InterPro" id="IPR036179">
    <property type="entry name" value="Ig-like_dom_sf"/>
</dbReference>
<dbReference type="Pfam" id="PF13927">
    <property type="entry name" value="Ig_3"/>
    <property type="match status" value="1"/>
</dbReference>
<organism evidence="8">
    <name type="scientific">Castor canadensis</name>
    <name type="common">American beaver</name>
    <dbReference type="NCBI Taxonomy" id="51338"/>
    <lineage>
        <taxon>Eukaryota</taxon>
        <taxon>Metazoa</taxon>
        <taxon>Chordata</taxon>
        <taxon>Craniata</taxon>
        <taxon>Vertebrata</taxon>
        <taxon>Euteleostomi</taxon>
        <taxon>Mammalia</taxon>
        <taxon>Eutheria</taxon>
        <taxon>Euarchontoglires</taxon>
        <taxon>Glires</taxon>
        <taxon>Rodentia</taxon>
        <taxon>Castorimorpha</taxon>
        <taxon>Castoridae</taxon>
        <taxon>Castor</taxon>
    </lineage>
</organism>
<dbReference type="GO" id="GO:0007165">
    <property type="term" value="P:signal transduction"/>
    <property type="evidence" value="ECO:0007669"/>
    <property type="project" value="TreeGrafter"/>
</dbReference>
<dbReference type="Pfam" id="PF13895">
    <property type="entry name" value="Ig_2"/>
    <property type="match status" value="1"/>
</dbReference>
<dbReference type="PROSITE" id="PS50835">
    <property type="entry name" value="IG_LIKE"/>
    <property type="match status" value="2"/>
</dbReference>
<evidence type="ECO:0000256" key="2">
    <source>
        <dbReference type="ARBA" id="ARBA00023180"/>
    </source>
</evidence>
<keyword evidence="5" id="KW-1133">Transmembrane helix</keyword>
<dbReference type="SUPFAM" id="SSF48726">
    <property type="entry name" value="Immunoglobulin"/>
    <property type="match status" value="3"/>
</dbReference>
<dbReference type="InterPro" id="IPR013106">
    <property type="entry name" value="Ig_V-set"/>
</dbReference>
<evidence type="ECO:0000259" key="7">
    <source>
        <dbReference type="PROSITE" id="PS50835"/>
    </source>
</evidence>
<evidence type="ECO:0000256" key="1">
    <source>
        <dbReference type="ARBA" id="ARBA00022729"/>
    </source>
</evidence>
<dbReference type="InterPro" id="IPR050831">
    <property type="entry name" value="CEA_cell_adhesion"/>
</dbReference>
<dbReference type="SMART" id="SM00408">
    <property type="entry name" value="IGc2"/>
    <property type="match status" value="2"/>
</dbReference>
<keyword evidence="3" id="KW-0393">Immunoglobulin domain</keyword>
<evidence type="ECO:0000256" key="4">
    <source>
        <dbReference type="ARBA" id="ARBA00038222"/>
    </source>
</evidence>
<dbReference type="GO" id="GO:1990782">
    <property type="term" value="F:protein tyrosine kinase binding"/>
    <property type="evidence" value="ECO:0007669"/>
    <property type="project" value="TreeGrafter"/>
</dbReference>
<dbReference type="InterPro" id="IPR003599">
    <property type="entry name" value="Ig_sub"/>
</dbReference>
<evidence type="ECO:0000256" key="6">
    <source>
        <dbReference type="SAM" id="SignalP"/>
    </source>
</evidence>
<dbReference type="FunFam" id="2.60.40.10:FF:000340">
    <property type="entry name" value="Carcinoembryonic antigen-related cell adhesion molecule 1"/>
    <property type="match status" value="1"/>
</dbReference>
<reference evidence="8" key="1">
    <citation type="submission" date="2023-09" db="UniProtKB">
        <authorList>
            <consortium name="Ensembl"/>
        </authorList>
    </citation>
    <scope>IDENTIFICATION</scope>
</reference>
<dbReference type="CDD" id="cd20948">
    <property type="entry name" value="IgC2_CEACAM5-like"/>
    <property type="match status" value="1"/>
</dbReference>
<protein>
    <recommendedName>
        <fullName evidence="7">Ig-like domain-containing protein</fullName>
    </recommendedName>
</protein>
<dbReference type="PANTHER" id="PTHR44427">
    <property type="entry name" value="CARCINOEMBRYONIC ANTIGEN-RELATED CELL ADHESION MOLECULE 19"/>
    <property type="match status" value="1"/>
</dbReference>
<dbReference type="InterPro" id="IPR003598">
    <property type="entry name" value="Ig_sub2"/>
</dbReference>
<keyword evidence="1 6" id="KW-0732">Signal</keyword>
<evidence type="ECO:0000313" key="8">
    <source>
        <dbReference type="Ensembl" id="ENSCCNP00000020313.1"/>
    </source>
</evidence>
<evidence type="ECO:0000256" key="3">
    <source>
        <dbReference type="ARBA" id="ARBA00023319"/>
    </source>
</evidence>
<dbReference type="Pfam" id="PF07686">
    <property type="entry name" value="V-set"/>
    <property type="match status" value="1"/>
</dbReference>
<feature type="signal peptide" evidence="6">
    <location>
        <begin position="1"/>
        <end position="34"/>
    </location>
</feature>
<accession>A0A8C0XAE1</accession>